<feature type="compositionally biased region" description="Basic and acidic residues" evidence="6">
    <location>
        <begin position="459"/>
        <end position="488"/>
    </location>
</feature>
<dbReference type="Gene3D" id="1.20.1250.20">
    <property type="entry name" value="MFS general substrate transporter like domains"/>
    <property type="match status" value="2"/>
</dbReference>
<evidence type="ECO:0000256" key="2">
    <source>
        <dbReference type="ARBA" id="ARBA00022475"/>
    </source>
</evidence>
<feature type="transmembrane region" description="Helical" evidence="7">
    <location>
        <begin position="423"/>
        <end position="441"/>
    </location>
</feature>
<dbReference type="Pfam" id="PF07690">
    <property type="entry name" value="MFS_1"/>
    <property type="match status" value="1"/>
</dbReference>
<dbReference type="InterPro" id="IPR050189">
    <property type="entry name" value="MFS_Efflux_Transporters"/>
</dbReference>
<comment type="caution">
    <text evidence="9">The sequence shown here is derived from an EMBL/GenBank/DDBJ whole genome shotgun (WGS) entry which is preliminary data.</text>
</comment>
<protein>
    <submittedName>
        <fullName evidence="9">MFS transporter</fullName>
    </submittedName>
</protein>
<dbReference type="CDD" id="cd17337">
    <property type="entry name" value="MFS_CsbX"/>
    <property type="match status" value="1"/>
</dbReference>
<dbReference type="InterPro" id="IPR011701">
    <property type="entry name" value="MFS"/>
</dbReference>
<feature type="domain" description="Major facilitator superfamily (MFS) profile" evidence="8">
    <location>
        <begin position="51"/>
        <end position="445"/>
    </location>
</feature>
<dbReference type="RefSeq" id="WP_344083627.1">
    <property type="nucleotide sequence ID" value="NZ_BAAAHB010000001.1"/>
</dbReference>
<dbReference type="EMBL" id="BAAAHB010000001">
    <property type="protein sequence ID" value="GAA0442105.1"/>
    <property type="molecule type" value="Genomic_DNA"/>
</dbReference>
<proteinExistence type="predicted"/>
<evidence type="ECO:0000256" key="3">
    <source>
        <dbReference type="ARBA" id="ARBA00022692"/>
    </source>
</evidence>
<dbReference type="NCBIfam" id="TIGR00897">
    <property type="entry name" value="2A0118"/>
    <property type="match status" value="1"/>
</dbReference>
<dbReference type="Proteomes" id="UP001499895">
    <property type="component" value="Unassembled WGS sequence"/>
</dbReference>
<feature type="transmembrane region" description="Helical" evidence="7">
    <location>
        <begin position="88"/>
        <end position="107"/>
    </location>
</feature>
<feature type="compositionally biased region" description="Basic and acidic residues" evidence="6">
    <location>
        <begin position="1"/>
        <end position="28"/>
    </location>
</feature>
<feature type="transmembrane region" description="Helical" evidence="7">
    <location>
        <begin position="119"/>
        <end position="139"/>
    </location>
</feature>
<feature type="region of interest" description="Disordered" evidence="6">
    <location>
        <begin position="448"/>
        <end position="511"/>
    </location>
</feature>
<dbReference type="PANTHER" id="PTHR43124:SF3">
    <property type="entry name" value="CHLORAMPHENICOL EFFLUX PUMP RV0191"/>
    <property type="match status" value="1"/>
</dbReference>
<reference evidence="9 10" key="1">
    <citation type="journal article" date="2019" name="Int. J. Syst. Evol. Microbiol.">
        <title>The Global Catalogue of Microorganisms (GCM) 10K type strain sequencing project: providing services to taxonomists for standard genome sequencing and annotation.</title>
        <authorList>
            <consortium name="The Broad Institute Genomics Platform"/>
            <consortium name="The Broad Institute Genome Sequencing Center for Infectious Disease"/>
            <person name="Wu L."/>
            <person name="Ma J."/>
        </authorList>
    </citation>
    <scope>NUCLEOTIDE SEQUENCE [LARGE SCALE GENOMIC DNA]</scope>
    <source>
        <strain evidence="9 10">JCM 10649</strain>
    </source>
</reference>
<evidence type="ECO:0000256" key="4">
    <source>
        <dbReference type="ARBA" id="ARBA00022989"/>
    </source>
</evidence>
<name>A0ABN0ZB47_9ACTN</name>
<evidence type="ECO:0000256" key="6">
    <source>
        <dbReference type="SAM" id="MobiDB-lite"/>
    </source>
</evidence>
<feature type="compositionally biased region" description="Low complexity" evidence="6">
    <location>
        <begin position="489"/>
        <end position="503"/>
    </location>
</feature>
<sequence>MNRQDEASRHGEPGGQDGRAESGGREAPHGPGGSEGSSARHVLDRIGVPRPLFWGYTGLLLFMIGDGVETSYLSKYFGDDLGFSETGAGAIITVYGVTAAVASFLGAGLLSDRWGSRKVMAVGAGVWVLFHVLMLGVAVPAESYWLVMVTYGLRGFGYPMFAYGFLSWVMAVAPRDHQSKAVGWFWFCYSSGYPIIGSFVFAAVTPALGFYRTLWLSLVVILAGSAVVLLLLRERTGFTGLAPGRDARTELVGTFRILFEQPKLGISLVIRLINTTPSFGMWVFMPFFVRDLGFSDGEWNTLLVVMMVANLGALLVFGVLGDNWSKRRTCALFGGVLGAVGCLLCYYLPAAAGHSFPVAAVAVAVYGVGLAGYVPLPAMMVAQAPERRGQVMGVYTLGAGLSVAVGPLIGTVTYGSFGFQGLVWIYAALLLLNAALCLRVTSPGDGMPVLPGAGTRKVPRGDGAKDASPEGGAKDAPRGGEAKTEARRGPGAARATGAGQATAVCAAEPSA</sequence>
<dbReference type="PANTHER" id="PTHR43124">
    <property type="entry name" value="PURINE EFFLUX PUMP PBUE"/>
    <property type="match status" value="1"/>
</dbReference>
<feature type="transmembrane region" description="Helical" evidence="7">
    <location>
        <begin position="51"/>
        <end position="68"/>
    </location>
</feature>
<evidence type="ECO:0000256" key="1">
    <source>
        <dbReference type="ARBA" id="ARBA00004651"/>
    </source>
</evidence>
<gene>
    <name evidence="9" type="ORF">GCM10009544_00980</name>
</gene>
<feature type="transmembrane region" description="Helical" evidence="7">
    <location>
        <begin position="268"/>
        <end position="289"/>
    </location>
</feature>
<dbReference type="InterPro" id="IPR004748">
    <property type="entry name" value="Polyol_permease-like"/>
</dbReference>
<feature type="transmembrane region" description="Helical" evidence="7">
    <location>
        <begin position="214"/>
        <end position="232"/>
    </location>
</feature>
<organism evidence="9 10">
    <name type="scientific">Streptomyces stramineus</name>
    <dbReference type="NCBI Taxonomy" id="173861"/>
    <lineage>
        <taxon>Bacteria</taxon>
        <taxon>Bacillati</taxon>
        <taxon>Actinomycetota</taxon>
        <taxon>Actinomycetes</taxon>
        <taxon>Kitasatosporales</taxon>
        <taxon>Streptomycetaceae</taxon>
        <taxon>Streptomyces</taxon>
    </lineage>
</organism>
<keyword evidence="3 7" id="KW-0812">Transmembrane</keyword>
<feature type="transmembrane region" description="Helical" evidence="7">
    <location>
        <begin position="184"/>
        <end position="208"/>
    </location>
</feature>
<keyword evidence="2" id="KW-1003">Cell membrane</keyword>
<evidence type="ECO:0000313" key="10">
    <source>
        <dbReference type="Proteomes" id="UP001499895"/>
    </source>
</evidence>
<dbReference type="SUPFAM" id="SSF103473">
    <property type="entry name" value="MFS general substrate transporter"/>
    <property type="match status" value="1"/>
</dbReference>
<feature type="transmembrane region" description="Helical" evidence="7">
    <location>
        <begin position="358"/>
        <end position="382"/>
    </location>
</feature>
<keyword evidence="4 7" id="KW-1133">Transmembrane helix</keyword>
<evidence type="ECO:0000313" key="9">
    <source>
        <dbReference type="EMBL" id="GAA0442105.1"/>
    </source>
</evidence>
<dbReference type="InterPro" id="IPR020846">
    <property type="entry name" value="MFS_dom"/>
</dbReference>
<dbReference type="InterPro" id="IPR036259">
    <property type="entry name" value="MFS_trans_sf"/>
</dbReference>
<keyword evidence="10" id="KW-1185">Reference proteome</keyword>
<feature type="region of interest" description="Disordered" evidence="6">
    <location>
        <begin position="1"/>
        <end position="40"/>
    </location>
</feature>
<comment type="subcellular location">
    <subcellularLocation>
        <location evidence="1">Cell membrane</location>
        <topology evidence="1">Multi-pass membrane protein</topology>
    </subcellularLocation>
</comment>
<evidence type="ECO:0000259" key="8">
    <source>
        <dbReference type="PROSITE" id="PS50850"/>
    </source>
</evidence>
<feature type="transmembrane region" description="Helical" evidence="7">
    <location>
        <begin position="301"/>
        <end position="320"/>
    </location>
</feature>
<dbReference type="PROSITE" id="PS50850">
    <property type="entry name" value="MFS"/>
    <property type="match status" value="1"/>
</dbReference>
<evidence type="ECO:0000256" key="7">
    <source>
        <dbReference type="SAM" id="Phobius"/>
    </source>
</evidence>
<evidence type="ECO:0000256" key="5">
    <source>
        <dbReference type="ARBA" id="ARBA00023136"/>
    </source>
</evidence>
<feature type="transmembrane region" description="Helical" evidence="7">
    <location>
        <begin position="394"/>
        <end position="417"/>
    </location>
</feature>
<keyword evidence="5 7" id="KW-0472">Membrane</keyword>
<accession>A0ABN0ZB47</accession>
<feature type="transmembrane region" description="Helical" evidence="7">
    <location>
        <begin position="332"/>
        <end position="352"/>
    </location>
</feature>
<feature type="transmembrane region" description="Helical" evidence="7">
    <location>
        <begin position="151"/>
        <end position="172"/>
    </location>
</feature>